<gene>
    <name evidence="2" type="ORF">G9H71_17780</name>
</gene>
<dbReference type="Proteomes" id="UP000800981">
    <property type="component" value="Unassembled WGS sequence"/>
</dbReference>
<keyword evidence="1" id="KW-0812">Transmembrane</keyword>
<feature type="transmembrane region" description="Helical" evidence="1">
    <location>
        <begin position="49"/>
        <end position="71"/>
    </location>
</feature>
<dbReference type="RefSeq" id="WP_166284134.1">
    <property type="nucleotide sequence ID" value="NZ_JAANNP010000042.1"/>
</dbReference>
<dbReference type="EMBL" id="JAANNP010000042">
    <property type="protein sequence ID" value="NHC15635.1"/>
    <property type="molecule type" value="Genomic_DNA"/>
</dbReference>
<organism evidence="2 3">
    <name type="scientific">Motilibacter deserti</name>
    <dbReference type="NCBI Taxonomy" id="2714956"/>
    <lineage>
        <taxon>Bacteria</taxon>
        <taxon>Bacillati</taxon>
        <taxon>Actinomycetota</taxon>
        <taxon>Actinomycetes</taxon>
        <taxon>Motilibacterales</taxon>
        <taxon>Motilibacteraceae</taxon>
        <taxon>Motilibacter</taxon>
    </lineage>
</organism>
<proteinExistence type="predicted"/>
<evidence type="ECO:0000256" key="1">
    <source>
        <dbReference type="SAM" id="Phobius"/>
    </source>
</evidence>
<evidence type="ECO:0000313" key="2">
    <source>
        <dbReference type="EMBL" id="NHC15635.1"/>
    </source>
</evidence>
<protein>
    <submittedName>
        <fullName evidence="2">Uncharacterized protein</fullName>
    </submittedName>
</protein>
<keyword evidence="3" id="KW-1185">Reference proteome</keyword>
<feature type="transmembrane region" description="Helical" evidence="1">
    <location>
        <begin position="6"/>
        <end position="23"/>
    </location>
</feature>
<keyword evidence="1" id="KW-1133">Transmembrane helix</keyword>
<sequence length="76" mass="7782">MRVGPGVFVGPVFLLAGVAALLLRRRLATRLDTTWLRGRSPDLTTQDKVAVAGGSAVLGGALGLLAGLGLLDWLSG</sequence>
<keyword evidence="1" id="KW-0472">Membrane</keyword>
<name>A0ABX0H1D6_9ACTN</name>
<accession>A0ABX0H1D6</accession>
<reference evidence="2 3" key="1">
    <citation type="submission" date="2020-03" db="EMBL/GenBank/DDBJ databases">
        <title>Two novel Motilibacter sp.</title>
        <authorList>
            <person name="Liu S."/>
        </authorList>
    </citation>
    <scope>NUCLEOTIDE SEQUENCE [LARGE SCALE GENOMIC DNA]</scope>
    <source>
        <strain evidence="2 3">E257</strain>
    </source>
</reference>
<evidence type="ECO:0000313" key="3">
    <source>
        <dbReference type="Proteomes" id="UP000800981"/>
    </source>
</evidence>
<comment type="caution">
    <text evidence="2">The sequence shown here is derived from an EMBL/GenBank/DDBJ whole genome shotgun (WGS) entry which is preliminary data.</text>
</comment>